<sequence>MDLSRDARLAFIGLWNFCDDAGIHPAKLKTLKAEVFPADDLTGDDVRRMVDECIAVGLVDEYDVDGEFYWLVTGWHHQKIEKPSFKHPTPDGTYPDGAAKRRQTRMKAQKSSTVHGAVGDESARDGRVVAEPSPPERSGEEWNGEEWSKEVPGSAEDARARGREGTPPSADRAVDIAVYLRRRGVIGANSANPNIAAWADDLRVTTEILDAGLSVVASRNLSKAIGPNYLAPIIGDLLNPKASAKARGARQREQPSRQETLERRNREVAEQIAREYQDANH</sequence>
<evidence type="ECO:0008006" key="4">
    <source>
        <dbReference type="Google" id="ProtNLM"/>
    </source>
</evidence>
<organism evidence="2 3">
    <name type="scientific">Caballeronia temeraria</name>
    <dbReference type="NCBI Taxonomy" id="1777137"/>
    <lineage>
        <taxon>Bacteria</taxon>
        <taxon>Pseudomonadati</taxon>
        <taxon>Pseudomonadota</taxon>
        <taxon>Betaproteobacteria</taxon>
        <taxon>Burkholderiales</taxon>
        <taxon>Burkholderiaceae</taxon>
        <taxon>Caballeronia</taxon>
    </lineage>
</organism>
<dbReference type="EMBL" id="FCOI02000009">
    <property type="protein sequence ID" value="SAK62529.1"/>
    <property type="molecule type" value="Genomic_DNA"/>
</dbReference>
<feature type="compositionally biased region" description="Basic and acidic residues" evidence="1">
    <location>
        <begin position="250"/>
        <end position="267"/>
    </location>
</feature>
<dbReference type="RefSeq" id="WP_061161084.1">
    <property type="nucleotide sequence ID" value="NZ_FCOI02000009.1"/>
</dbReference>
<feature type="region of interest" description="Disordered" evidence="1">
    <location>
        <begin position="244"/>
        <end position="267"/>
    </location>
</feature>
<accession>A0A158AXU2</accession>
<gene>
    <name evidence="2" type="ORF">AWB76_03262</name>
</gene>
<name>A0A158AXU2_9BURK</name>
<dbReference type="STRING" id="1777137.AWB76_03262"/>
<protein>
    <recommendedName>
        <fullName evidence="4">Gp60</fullName>
    </recommendedName>
</protein>
<proteinExistence type="predicted"/>
<feature type="region of interest" description="Disordered" evidence="1">
    <location>
        <begin position="82"/>
        <end position="169"/>
    </location>
</feature>
<evidence type="ECO:0000313" key="3">
    <source>
        <dbReference type="Proteomes" id="UP000054624"/>
    </source>
</evidence>
<dbReference type="AlphaFoldDB" id="A0A158AXU2"/>
<evidence type="ECO:0000313" key="2">
    <source>
        <dbReference type="EMBL" id="SAK62529.1"/>
    </source>
</evidence>
<reference evidence="3" key="1">
    <citation type="submission" date="2016-01" db="EMBL/GenBank/DDBJ databases">
        <authorList>
            <person name="Peeters Charlotte."/>
        </authorList>
    </citation>
    <scope>NUCLEOTIDE SEQUENCE [LARGE SCALE GENOMIC DNA]</scope>
</reference>
<dbReference type="Proteomes" id="UP000054624">
    <property type="component" value="Unassembled WGS sequence"/>
</dbReference>
<evidence type="ECO:0000256" key="1">
    <source>
        <dbReference type="SAM" id="MobiDB-lite"/>
    </source>
</evidence>
<keyword evidence="3" id="KW-1185">Reference proteome</keyword>